<dbReference type="GO" id="GO:0005506">
    <property type="term" value="F:iron ion binding"/>
    <property type="evidence" value="ECO:0007669"/>
    <property type="project" value="InterPro"/>
</dbReference>
<keyword evidence="4" id="KW-0503">Monooxygenase</keyword>
<dbReference type="Proteomes" id="UP001374579">
    <property type="component" value="Unassembled WGS sequence"/>
</dbReference>
<dbReference type="AlphaFoldDB" id="A0AAN9BFZ0"/>
<dbReference type="Pfam" id="PF00067">
    <property type="entry name" value="p450"/>
    <property type="match status" value="1"/>
</dbReference>
<dbReference type="InterPro" id="IPR002401">
    <property type="entry name" value="Cyt_P450_E_grp-I"/>
</dbReference>
<feature type="binding site" description="axial binding residue" evidence="3">
    <location>
        <position position="398"/>
    </location>
    <ligand>
        <name>heme</name>
        <dbReference type="ChEBI" id="CHEBI:30413"/>
    </ligand>
    <ligandPart>
        <name>Fe</name>
        <dbReference type="ChEBI" id="CHEBI:18248"/>
    </ligandPart>
</feature>
<dbReference type="PROSITE" id="PS00086">
    <property type="entry name" value="CYTOCHROME_P450"/>
    <property type="match status" value="1"/>
</dbReference>
<evidence type="ECO:0000256" key="3">
    <source>
        <dbReference type="PIRSR" id="PIRSR602401-1"/>
    </source>
</evidence>
<keyword evidence="3 4" id="KW-0349">Heme</keyword>
<keyword evidence="7" id="KW-1185">Reference proteome</keyword>
<reference evidence="6 7" key="1">
    <citation type="submission" date="2024-02" db="EMBL/GenBank/DDBJ databases">
        <title>Chromosome-scale genome assembly of the rough periwinkle Littorina saxatilis.</title>
        <authorList>
            <person name="De Jode A."/>
            <person name="Faria R."/>
            <person name="Formenti G."/>
            <person name="Sims Y."/>
            <person name="Smith T.P."/>
            <person name="Tracey A."/>
            <person name="Wood J.M.D."/>
            <person name="Zagrodzka Z.B."/>
            <person name="Johannesson K."/>
            <person name="Butlin R.K."/>
            <person name="Leder E.H."/>
        </authorList>
    </citation>
    <scope>NUCLEOTIDE SEQUENCE [LARGE SCALE GENOMIC DNA]</scope>
    <source>
        <strain evidence="6">Snail1</strain>
        <tissue evidence="6">Muscle</tissue>
    </source>
</reference>
<comment type="cofactor">
    <cofactor evidence="1 3">
        <name>heme</name>
        <dbReference type="ChEBI" id="CHEBI:30413"/>
    </cofactor>
</comment>
<dbReference type="CDD" id="cd00302">
    <property type="entry name" value="cytochrome_P450"/>
    <property type="match status" value="1"/>
</dbReference>
<dbReference type="PANTHER" id="PTHR24305">
    <property type="entry name" value="CYTOCHROME P450"/>
    <property type="match status" value="1"/>
</dbReference>
<sequence length="455" mass="51615">MAGLLRFLAQLIVWIAKLTQKLFPNSSTPPQPSYFLTSVLKLIYPGHELKQLECLTDIYFRYGLFQHGGYIYLLDPRMSQSAINKLDKGAVEYLQNSPLSDSFLGSSDRSPETRRAIAAIFRKSNMEANAGKMIQVIERTVEKISRQSTLNVNQISLQMALDIVGHVLFGLELDALGCKQDKLIDAMMTILHRAYALKEISPESSEFKQAEKDLDTMTSQILQSALEVSDDVEKSLARILNDITGFKECKSNMELFLMAGSETTASSIPVFLYLVVNTPGLQKELQEEADEYFSKLRADASIVPPKLESALREMLRAYAIAPYISRRTHEEMKLRDFLIPHDSSLRIFTWGIHRCPELWPQSKTFLPGRFCPGYKSKANTASERGQFWIPFGAGARVCIGQHLAWVELKLALTYFLHYFTFSKVKVTEPLEFCVDWEHAVVHVDKDVVLGVARRR</sequence>
<dbReference type="PRINTS" id="PR00463">
    <property type="entry name" value="EP450I"/>
</dbReference>
<dbReference type="InterPro" id="IPR050121">
    <property type="entry name" value="Cytochrome_P450_monoxygenase"/>
</dbReference>
<keyword evidence="4" id="KW-0560">Oxidoreductase</keyword>
<comment type="similarity">
    <text evidence="2 4">Belongs to the cytochrome P450 family.</text>
</comment>
<dbReference type="EMBL" id="JBAMIC010000008">
    <property type="protein sequence ID" value="KAK7104812.1"/>
    <property type="molecule type" value="Genomic_DNA"/>
</dbReference>
<organism evidence="6 7">
    <name type="scientific">Littorina saxatilis</name>
    <dbReference type="NCBI Taxonomy" id="31220"/>
    <lineage>
        <taxon>Eukaryota</taxon>
        <taxon>Metazoa</taxon>
        <taxon>Spiralia</taxon>
        <taxon>Lophotrochozoa</taxon>
        <taxon>Mollusca</taxon>
        <taxon>Gastropoda</taxon>
        <taxon>Caenogastropoda</taxon>
        <taxon>Littorinimorpha</taxon>
        <taxon>Littorinoidea</taxon>
        <taxon>Littorinidae</taxon>
        <taxon>Littorina</taxon>
    </lineage>
</organism>
<evidence type="ECO:0000256" key="1">
    <source>
        <dbReference type="ARBA" id="ARBA00001971"/>
    </source>
</evidence>
<protein>
    <recommendedName>
        <fullName evidence="8">Cytochrome P450</fullName>
    </recommendedName>
</protein>
<dbReference type="PRINTS" id="PR00385">
    <property type="entry name" value="P450"/>
</dbReference>
<dbReference type="InterPro" id="IPR001128">
    <property type="entry name" value="Cyt_P450"/>
</dbReference>
<keyword evidence="3 4" id="KW-0479">Metal-binding</keyword>
<dbReference type="InterPro" id="IPR036396">
    <property type="entry name" value="Cyt_P450_sf"/>
</dbReference>
<feature type="chain" id="PRO_5043010153" description="Cytochrome P450" evidence="5">
    <location>
        <begin position="22"/>
        <end position="455"/>
    </location>
</feature>
<dbReference type="PANTHER" id="PTHR24305:SF166">
    <property type="entry name" value="CYTOCHROME P450 12A4, MITOCHONDRIAL-RELATED"/>
    <property type="match status" value="1"/>
</dbReference>
<evidence type="ECO:0000256" key="4">
    <source>
        <dbReference type="RuleBase" id="RU000461"/>
    </source>
</evidence>
<feature type="signal peptide" evidence="5">
    <location>
        <begin position="1"/>
        <end position="21"/>
    </location>
</feature>
<evidence type="ECO:0008006" key="8">
    <source>
        <dbReference type="Google" id="ProtNLM"/>
    </source>
</evidence>
<keyword evidence="5" id="KW-0732">Signal</keyword>
<dbReference type="InterPro" id="IPR017972">
    <property type="entry name" value="Cyt_P450_CS"/>
</dbReference>
<evidence type="ECO:0000256" key="2">
    <source>
        <dbReference type="ARBA" id="ARBA00010617"/>
    </source>
</evidence>
<evidence type="ECO:0000313" key="7">
    <source>
        <dbReference type="Proteomes" id="UP001374579"/>
    </source>
</evidence>
<dbReference type="GO" id="GO:0016705">
    <property type="term" value="F:oxidoreductase activity, acting on paired donors, with incorporation or reduction of molecular oxygen"/>
    <property type="evidence" value="ECO:0007669"/>
    <property type="project" value="InterPro"/>
</dbReference>
<dbReference type="Gene3D" id="1.10.630.10">
    <property type="entry name" value="Cytochrome P450"/>
    <property type="match status" value="1"/>
</dbReference>
<dbReference type="GO" id="GO:0004497">
    <property type="term" value="F:monooxygenase activity"/>
    <property type="evidence" value="ECO:0007669"/>
    <property type="project" value="UniProtKB-KW"/>
</dbReference>
<dbReference type="SUPFAM" id="SSF48264">
    <property type="entry name" value="Cytochrome P450"/>
    <property type="match status" value="1"/>
</dbReference>
<keyword evidence="3 4" id="KW-0408">Iron</keyword>
<accession>A0AAN9BFZ0</accession>
<name>A0AAN9BFZ0_9CAEN</name>
<evidence type="ECO:0000313" key="6">
    <source>
        <dbReference type="EMBL" id="KAK7104812.1"/>
    </source>
</evidence>
<evidence type="ECO:0000256" key="5">
    <source>
        <dbReference type="SAM" id="SignalP"/>
    </source>
</evidence>
<proteinExistence type="inferred from homology"/>
<gene>
    <name evidence="6" type="ORF">V1264_019470</name>
</gene>
<comment type="caution">
    <text evidence="6">The sequence shown here is derived from an EMBL/GenBank/DDBJ whole genome shotgun (WGS) entry which is preliminary data.</text>
</comment>
<dbReference type="GO" id="GO:0020037">
    <property type="term" value="F:heme binding"/>
    <property type="evidence" value="ECO:0007669"/>
    <property type="project" value="InterPro"/>
</dbReference>